<evidence type="ECO:0008006" key="3">
    <source>
        <dbReference type="Google" id="ProtNLM"/>
    </source>
</evidence>
<dbReference type="Proteomes" id="UP000598426">
    <property type="component" value="Unassembled WGS sequence"/>
</dbReference>
<proteinExistence type="predicted"/>
<comment type="caution">
    <text evidence="1">The sequence shown here is derived from an EMBL/GenBank/DDBJ whole genome shotgun (WGS) entry which is preliminary data.</text>
</comment>
<keyword evidence="2" id="KW-1185">Reference proteome</keyword>
<evidence type="ECO:0000313" key="2">
    <source>
        <dbReference type="Proteomes" id="UP000598426"/>
    </source>
</evidence>
<dbReference type="EMBL" id="JACXZS010000005">
    <property type="protein sequence ID" value="MBD3941962.1"/>
    <property type="molecule type" value="Genomic_DNA"/>
</dbReference>
<sequence length="84" mass="9102">MTLTPEALPVLAAITIERDRQLAELRWTPTHDDEHGAGHLVALVYGHLQAAGDDYDGQGMDRTELVKAAALLVAAIEVIDRSEV</sequence>
<gene>
    <name evidence="1" type="ORF">IF188_09670</name>
</gene>
<organism evidence="1 2">
    <name type="scientific">Microbacterium helvum</name>
    <dbReference type="NCBI Taxonomy" id="2773713"/>
    <lineage>
        <taxon>Bacteria</taxon>
        <taxon>Bacillati</taxon>
        <taxon>Actinomycetota</taxon>
        <taxon>Actinomycetes</taxon>
        <taxon>Micrococcales</taxon>
        <taxon>Microbacteriaceae</taxon>
        <taxon>Microbacterium</taxon>
    </lineage>
</organism>
<evidence type="ECO:0000313" key="1">
    <source>
        <dbReference type="EMBL" id="MBD3941962.1"/>
    </source>
</evidence>
<dbReference type="RefSeq" id="WP_191171577.1">
    <property type="nucleotide sequence ID" value="NZ_JACXZS010000005.1"/>
</dbReference>
<reference evidence="1 2" key="1">
    <citation type="submission" date="2020-09" db="EMBL/GenBank/DDBJ databases">
        <title>Isolation and identification of active actinomycetes.</title>
        <authorList>
            <person name="Li X."/>
        </authorList>
    </citation>
    <scope>NUCLEOTIDE SEQUENCE [LARGE SCALE GENOMIC DNA]</scope>
    <source>
        <strain evidence="1 2">NEAU-LLC</strain>
    </source>
</reference>
<protein>
    <recommendedName>
        <fullName evidence="3">Phage gp6-like head-tail connector protein</fullName>
    </recommendedName>
</protein>
<name>A0ABR8NQC0_9MICO</name>
<accession>A0ABR8NQC0</accession>